<comment type="caution">
    <text evidence="1">The sequence shown here is derived from an EMBL/GenBank/DDBJ whole genome shotgun (WGS) entry which is preliminary data.</text>
</comment>
<evidence type="ECO:0000313" key="1">
    <source>
        <dbReference type="EMBL" id="TPG66060.1"/>
    </source>
</evidence>
<organism evidence="1 2">
    <name type="scientific">Hymenobacter nivis</name>
    <dbReference type="NCBI Taxonomy" id="1850093"/>
    <lineage>
        <taxon>Bacteria</taxon>
        <taxon>Pseudomonadati</taxon>
        <taxon>Bacteroidota</taxon>
        <taxon>Cytophagia</taxon>
        <taxon>Cytophagales</taxon>
        <taxon>Hymenobacteraceae</taxon>
        <taxon>Hymenobacter</taxon>
    </lineage>
</organism>
<reference evidence="1 2" key="1">
    <citation type="journal article" date="2019" name="Environ. Microbiol.">
        <title>Species interactions and distinct microbial communities in high Arctic permafrost affected cryosols are associated with the CH4 and CO2 gas fluxes.</title>
        <authorList>
            <person name="Altshuler I."/>
            <person name="Hamel J."/>
            <person name="Turney S."/>
            <person name="Magnuson E."/>
            <person name="Levesque R."/>
            <person name="Greer C."/>
            <person name="Whyte L.G."/>
        </authorList>
    </citation>
    <scope>NUCLEOTIDE SEQUENCE [LARGE SCALE GENOMIC DNA]</scope>
    <source>
        <strain evidence="1 2">S9.2P</strain>
    </source>
</reference>
<dbReference type="OrthoDB" id="859471at2"/>
<gene>
    <name evidence="1" type="ORF">EAH73_11870</name>
</gene>
<sequence>MATAPSFLSFNITQPTATVRTGTLRIVAKPGDSVGPLTIDIPGVTNGIVGMYAQADYQLYAYEQAGVPPGTYVGTIYDASPAAFPSFDTVPLVVNPPPAIYGCTDRAATNYQGTATADDGSCVYTPPAPAPAFFDVPPLQALRFAVRDLPGAEFPGPDAQLFCEQARPGQQVRPLFYQPVAQADQVRVQVLTNYSAVAASLLVHGGGPVGAPVALQQVLTLEGIAAPVAVVLSQDLASGNTRLAAAAGGALPPGLLATGRVVLAGAAAGTYRVTAAVPGTVVALDDYLVLNRPWAAVAGNVTASWTLQGPGYNVWEATLAVAALSGYYQVQLSATRAGAPNRVAVCEPIQVKAQHPATVVLDFRNGDNCFKTVFSTGFAPRLRVPGTFFRQTNGGTEESYRGSAGALTVLESTGQRLFALETFVLPPWLHEKLYLVCRLDELRVNGQPYATDQAYEPAEQGPYPLTTGRVVLEQQEALGLGNGDDAGADETVPDNALQLRRGDYLQLHRS</sequence>
<dbReference type="EMBL" id="RCYZ01000004">
    <property type="protein sequence ID" value="TPG66060.1"/>
    <property type="molecule type" value="Genomic_DNA"/>
</dbReference>
<protein>
    <submittedName>
        <fullName evidence="1">Uncharacterized protein</fullName>
    </submittedName>
</protein>
<keyword evidence="2" id="KW-1185">Reference proteome</keyword>
<dbReference type="RefSeq" id="WP_140466771.1">
    <property type="nucleotide sequence ID" value="NZ_RCYZ01000004.1"/>
</dbReference>
<name>A0A502GXW7_9BACT</name>
<dbReference type="Proteomes" id="UP000317646">
    <property type="component" value="Unassembled WGS sequence"/>
</dbReference>
<dbReference type="AlphaFoldDB" id="A0A502GXW7"/>
<proteinExistence type="predicted"/>
<accession>A0A502GXW7</accession>
<evidence type="ECO:0000313" key="2">
    <source>
        <dbReference type="Proteomes" id="UP000317646"/>
    </source>
</evidence>